<evidence type="ECO:0000313" key="2">
    <source>
        <dbReference type="EMBL" id="CAA9504161.1"/>
    </source>
</evidence>
<dbReference type="EMBL" id="CADCVO010000387">
    <property type="protein sequence ID" value="CAA9504161.1"/>
    <property type="molecule type" value="Genomic_DNA"/>
</dbReference>
<feature type="compositionally biased region" description="Basic and acidic residues" evidence="1">
    <location>
        <begin position="58"/>
        <end position="78"/>
    </location>
</feature>
<accession>A0A6J4SSH5</accession>
<protein>
    <submittedName>
        <fullName evidence="2">Branched-chain amino acid transport system permease protein LivM</fullName>
    </submittedName>
</protein>
<feature type="compositionally biased region" description="Pro residues" evidence="1">
    <location>
        <begin position="337"/>
        <end position="346"/>
    </location>
</feature>
<organism evidence="2">
    <name type="scientific">uncultured Solirubrobacteraceae bacterium</name>
    <dbReference type="NCBI Taxonomy" id="1162706"/>
    <lineage>
        <taxon>Bacteria</taxon>
        <taxon>Bacillati</taxon>
        <taxon>Actinomycetota</taxon>
        <taxon>Thermoleophilia</taxon>
        <taxon>Solirubrobacterales</taxon>
        <taxon>Solirubrobacteraceae</taxon>
        <taxon>environmental samples</taxon>
    </lineage>
</organism>
<feature type="compositionally biased region" description="Basic and acidic residues" evidence="1">
    <location>
        <begin position="264"/>
        <end position="275"/>
    </location>
</feature>
<evidence type="ECO:0000256" key="1">
    <source>
        <dbReference type="SAM" id="MobiDB-lite"/>
    </source>
</evidence>
<feature type="compositionally biased region" description="Low complexity" evidence="1">
    <location>
        <begin position="123"/>
        <end position="137"/>
    </location>
</feature>
<name>A0A6J4SSH5_9ACTN</name>
<sequence>ERVGRPPAAHLRHGRGRGRAPAVPHPARHAREPDRAARLPGRRRRPRPLALLGDDEHDEHARAAHDAHLPRADVEPARGLRRPGLHRPAGLHRRRRLHARLLQQRARDRRVRLHRPRRRRRGGALPAARGGRLPPARRLLRDRDLGDRGGPAARGGQHRDARRRRRDVAHRGGHLRPEHAPDADAVVRGGRRRGLRAARVVAPAPPARHGPHRRARLRDGRAGARRARHAGEARGLRGLRRGLRDRRGDHLREPAPGAARRRVQRELDGVHDLHGGHRRHRDHRGAARRRARLLRAAGVARRPRLHLPHRARPPGHRRDDQAARRPLGAHLRADGPEPVPDGPPARAPAGPGGADRGARV</sequence>
<feature type="compositionally biased region" description="Basic residues" evidence="1">
    <location>
        <begin position="107"/>
        <end position="122"/>
    </location>
</feature>
<dbReference type="AlphaFoldDB" id="A0A6J4SSH5"/>
<feature type="compositionally biased region" description="Basic residues" evidence="1">
    <location>
        <begin position="276"/>
        <end position="293"/>
    </location>
</feature>
<proteinExistence type="predicted"/>
<feature type="compositionally biased region" description="Basic residues" evidence="1">
    <location>
        <begin position="160"/>
        <end position="174"/>
    </location>
</feature>
<reference evidence="2" key="1">
    <citation type="submission" date="2020-02" db="EMBL/GenBank/DDBJ databases">
        <authorList>
            <person name="Meier V. D."/>
        </authorList>
    </citation>
    <scope>NUCLEOTIDE SEQUENCE</scope>
    <source>
        <strain evidence="2">AVDCRST_MAG13</strain>
    </source>
</reference>
<feature type="compositionally biased region" description="Basic residues" evidence="1">
    <location>
        <begin position="79"/>
        <end position="99"/>
    </location>
</feature>
<feature type="compositionally biased region" description="Basic residues" evidence="1">
    <location>
        <begin position="301"/>
        <end position="315"/>
    </location>
</feature>
<feature type="region of interest" description="Disordered" evidence="1">
    <location>
        <begin position="1"/>
        <end position="183"/>
    </location>
</feature>
<feature type="compositionally biased region" description="Gly residues" evidence="1">
    <location>
        <begin position="350"/>
        <end position="360"/>
    </location>
</feature>
<feature type="region of interest" description="Disordered" evidence="1">
    <location>
        <begin position="204"/>
        <end position="232"/>
    </location>
</feature>
<feature type="region of interest" description="Disordered" evidence="1">
    <location>
        <begin position="247"/>
        <end position="360"/>
    </location>
</feature>
<feature type="non-terminal residue" evidence="2">
    <location>
        <position position="360"/>
    </location>
</feature>
<feature type="non-terminal residue" evidence="2">
    <location>
        <position position="1"/>
    </location>
</feature>
<gene>
    <name evidence="2" type="ORF">AVDCRST_MAG13-2448</name>
</gene>